<keyword evidence="5" id="KW-0675">Receptor</keyword>
<evidence type="ECO:0000313" key="14">
    <source>
        <dbReference type="Proteomes" id="UP000324897"/>
    </source>
</evidence>
<protein>
    <recommendedName>
        <fullName evidence="2">non-specific serine/threonine protein kinase</fullName>
        <ecNumber evidence="2">2.7.11.1</ecNumber>
    </recommendedName>
</protein>
<dbReference type="Proteomes" id="UP000324897">
    <property type="component" value="Chromosome 3"/>
</dbReference>
<dbReference type="Gene3D" id="3.30.200.20">
    <property type="entry name" value="Phosphorylase Kinase, domain 1"/>
    <property type="match status" value="1"/>
</dbReference>
<feature type="transmembrane region" description="Helical" evidence="9">
    <location>
        <begin position="447"/>
        <end position="468"/>
    </location>
</feature>
<dbReference type="FunFam" id="2.90.10.10:FF:000019">
    <property type="entry name" value="Serine/threonine-protein kinase"/>
    <property type="match status" value="1"/>
</dbReference>
<dbReference type="InterPro" id="IPR036426">
    <property type="entry name" value="Bulb-type_lectin_dom_sf"/>
</dbReference>
<dbReference type="SUPFAM" id="SSF56112">
    <property type="entry name" value="Protein kinase-like (PK-like)"/>
    <property type="match status" value="1"/>
</dbReference>
<dbReference type="PROSITE" id="PS50948">
    <property type="entry name" value="PAN"/>
    <property type="match status" value="1"/>
</dbReference>
<dbReference type="InterPro" id="IPR003609">
    <property type="entry name" value="Pan_app"/>
</dbReference>
<dbReference type="InterPro" id="IPR011009">
    <property type="entry name" value="Kinase-like_dom_sf"/>
</dbReference>
<dbReference type="CDD" id="cd01098">
    <property type="entry name" value="PAN_AP_plant"/>
    <property type="match status" value="1"/>
</dbReference>
<evidence type="ECO:0000256" key="9">
    <source>
        <dbReference type="SAM" id="Phobius"/>
    </source>
</evidence>
<dbReference type="PANTHER" id="PTHR32444">
    <property type="entry name" value="BULB-TYPE LECTIN DOMAIN-CONTAINING PROTEIN"/>
    <property type="match status" value="1"/>
</dbReference>
<keyword evidence="8" id="KW-0547">Nucleotide-binding</keyword>
<feature type="chain" id="PRO_5023872091" description="non-specific serine/threonine protein kinase" evidence="10">
    <location>
        <begin position="24"/>
        <end position="655"/>
    </location>
</feature>
<name>A0A5J9TGC4_9POAL</name>
<gene>
    <name evidence="13" type="ORF">EJB05_43866</name>
</gene>
<evidence type="ECO:0000256" key="3">
    <source>
        <dbReference type="ARBA" id="ARBA00022729"/>
    </source>
</evidence>
<dbReference type="EC" id="2.7.11.1" evidence="2"/>
<keyword evidence="14" id="KW-1185">Reference proteome</keyword>
<keyword evidence="8" id="KW-0067">ATP-binding</keyword>
<dbReference type="SMART" id="SM00473">
    <property type="entry name" value="PAN_AP"/>
    <property type="match status" value="1"/>
</dbReference>
<dbReference type="PROSITE" id="PS00107">
    <property type="entry name" value="PROTEIN_KINASE_ATP"/>
    <property type="match status" value="1"/>
</dbReference>
<comment type="subcellular location">
    <subcellularLocation>
        <location evidence="1">Membrane</location>
        <topology evidence="1">Single-pass type I membrane protein</topology>
    </subcellularLocation>
</comment>
<evidence type="ECO:0000313" key="13">
    <source>
        <dbReference type="EMBL" id="TVU10342.1"/>
    </source>
</evidence>
<dbReference type="CDD" id="cd00053">
    <property type="entry name" value="EGF"/>
    <property type="match status" value="1"/>
</dbReference>
<evidence type="ECO:0000256" key="7">
    <source>
        <dbReference type="ARBA" id="ARBA00048679"/>
    </source>
</evidence>
<dbReference type="CDD" id="cd00028">
    <property type="entry name" value="B_lectin"/>
    <property type="match status" value="1"/>
</dbReference>
<comment type="catalytic activity">
    <reaction evidence="6">
        <text>L-threonyl-[protein] + ATP = O-phospho-L-threonyl-[protein] + ADP + H(+)</text>
        <dbReference type="Rhea" id="RHEA:46608"/>
        <dbReference type="Rhea" id="RHEA-COMP:11060"/>
        <dbReference type="Rhea" id="RHEA-COMP:11605"/>
        <dbReference type="ChEBI" id="CHEBI:15378"/>
        <dbReference type="ChEBI" id="CHEBI:30013"/>
        <dbReference type="ChEBI" id="CHEBI:30616"/>
        <dbReference type="ChEBI" id="CHEBI:61977"/>
        <dbReference type="ChEBI" id="CHEBI:456216"/>
        <dbReference type="EC" id="2.7.11.1"/>
    </reaction>
</comment>
<dbReference type="EMBL" id="RWGY01000039">
    <property type="protein sequence ID" value="TVU10342.1"/>
    <property type="molecule type" value="Genomic_DNA"/>
</dbReference>
<dbReference type="PROSITE" id="PS50927">
    <property type="entry name" value="BULB_LECTIN"/>
    <property type="match status" value="1"/>
</dbReference>
<keyword evidence="4" id="KW-1015">Disulfide bond</keyword>
<keyword evidence="9" id="KW-1133">Transmembrane helix</keyword>
<dbReference type="Gene3D" id="2.90.10.10">
    <property type="entry name" value="Bulb-type lectin domain"/>
    <property type="match status" value="1"/>
</dbReference>
<keyword evidence="9" id="KW-0812">Transmembrane</keyword>
<dbReference type="Pfam" id="PF01453">
    <property type="entry name" value="B_lectin"/>
    <property type="match status" value="1"/>
</dbReference>
<dbReference type="GO" id="GO:0005524">
    <property type="term" value="F:ATP binding"/>
    <property type="evidence" value="ECO:0007669"/>
    <property type="project" value="UniProtKB-UniRule"/>
</dbReference>
<evidence type="ECO:0000256" key="10">
    <source>
        <dbReference type="SAM" id="SignalP"/>
    </source>
</evidence>
<dbReference type="GO" id="GO:0048544">
    <property type="term" value="P:recognition of pollen"/>
    <property type="evidence" value="ECO:0007669"/>
    <property type="project" value="InterPro"/>
</dbReference>
<comment type="catalytic activity">
    <reaction evidence="7">
        <text>L-seryl-[protein] + ATP = O-phospho-L-seryl-[protein] + ADP + H(+)</text>
        <dbReference type="Rhea" id="RHEA:17989"/>
        <dbReference type="Rhea" id="RHEA-COMP:9863"/>
        <dbReference type="Rhea" id="RHEA-COMP:11604"/>
        <dbReference type="ChEBI" id="CHEBI:15378"/>
        <dbReference type="ChEBI" id="CHEBI:29999"/>
        <dbReference type="ChEBI" id="CHEBI:30616"/>
        <dbReference type="ChEBI" id="CHEBI:83421"/>
        <dbReference type="ChEBI" id="CHEBI:456216"/>
        <dbReference type="EC" id="2.7.11.1"/>
    </reaction>
</comment>
<evidence type="ECO:0000256" key="1">
    <source>
        <dbReference type="ARBA" id="ARBA00004479"/>
    </source>
</evidence>
<feature type="signal peptide" evidence="10">
    <location>
        <begin position="1"/>
        <end position="23"/>
    </location>
</feature>
<dbReference type="InterPro" id="IPR000858">
    <property type="entry name" value="S_locus_glycoprot_dom"/>
</dbReference>
<dbReference type="InterPro" id="IPR017441">
    <property type="entry name" value="Protein_kinase_ATP_BS"/>
</dbReference>
<feature type="domain" description="Bulb-type lectin" evidence="11">
    <location>
        <begin position="24"/>
        <end position="156"/>
    </location>
</feature>
<dbReference type="Gramene" id="TVU10342">
    <property type="protein sequence ID" value="TVU10342"/>
    <property type="gene ID" value="EJB05_43866"/>
</dbReference>
<dbReference type="Pfam" id="PF00954">
    <property type="entry name" value="S_locus_glycop"/>
    <property type="match status" value="1"/>
</dbReference>
<evidence type="ECO:0000256" key="5">
    <source>
        <dbReference type="ARBA" id="ARBA00023170"/>
    </source>
</evidence>
<dbReference type="SMART" id="SM00108">
    <property type="entry name" value="B_lectin"/>
    <property type="match status" value="1"/>
</dbReference>
<evidence type="ECO:0000259" key="11">
    <source>
        <dbReference type="PROSITE" id="PS50927"/>
    </source>
</evidence>
<keyword evidence="3 10" id="KW-0732">Signal</keyword>
<dbReference type="GO" id="GO:0051707">
    <property type="term" value="P:response to other organism"/>
    <property type="evidence" value="ECO:0007669"/>
    <property type="project" value="UniProtKB-ARBA"/>
</dbReference>
<evidence type="ECO:0000259" key="12">
    <source>
        <dbReference type="PROSITE" id="PS50948"/>
    </source>
</evidence>
<dbReference type="InterPro" id="IPR001480">
    <property type="entry name" value="Bulb-type_lectin_dom"/>
</dbReference>
<evidence type="ECO:0000256" key="6">
    <source>
        <dbReference type="ARBA" id="ARBA00047899"/>
    </source>
</evidence>
<dbReference type="AlphaFoldDB" id="A0A5J9TGC4"/>
<dbReference type="SUPFAM" id="SSF51110">
    <property type="entry name" value="alpha-D-mannose-specific plant lectins"/>
    <property type="match status" value="1"/>
</dbReference>
<dbReference type="OrthoDB" id="673608at2759"/>
<dbReference type="GO" id="GO:0016020">
    <property type="term" value="C:membrane"/>
    <property type="evidence" value="ECO:0007669"/>
    <property type="project" value="UniProtKB-SubCell"/>
</dbReference>
<evidence type="ECO:0000256" key="8">
    <source>
        <dbReference type="PROSITE-ProRule" id="PRU10141"/>
    </source>
</evidence>
<accession>A0A5J9TGC4</accession>
<keyword evidence="9" id="KW-0472">Membrane</keyword>
<dbReference type="PANTHER" id="PTHR32444:SF118">
    <property type="entry name" value="OS09G0551150 PROTEIN"/>
    <property type="match status" value="1"/>
</dbReference>
<dbReference type="Pfam" id="PF08276">
    <property type="entry name" value="PAN_2"/>
    <property type="match status" value="1"/>
</dbReference>
<evidence type="ECO:0000256" key="2">
    <source>
        <dbReference type="ARBA" id="ARBA00012513"/>
    </source>
</evidence>
<feature type="binding site" evidence="8">
    <location>
        <position position="545"/>
    </location>
    <ligand>
        <name>ATP</name>
        <dbReference type="ChEBI" id="CHEBI:30616"/>
    </ligand>
</feature>
<dbReference type="GO" id="GO:0004674">
    <property type="term" value="F:protein serine/threonine kinase activity"/>
    <property type="evidence" value="ECO:0007669"/>
    <property type="project" value="UniProtKB-EC"/>
</dbReference>
<feature type="domain" description="Apple" evidence="12">
    <location>
        <begin position="347"/>
        <end position="430"/>
    </location>
</feature>
<evidence type="ECO:0000256" key="4">
    <source>
        <dbReference type="ARBA" id="ARBA00023157"/>
    </source>
</evidence>
<proteinExistence type="predicted"/>
<comment type="caution">
    <text evidence="13">The sequence shown here is derived from an EMBL/GenBank/DDBJ whole genome shotgun (WGS) entry which is preliminary data.</text>
</comment>
<reference evidence="13 14" key="1">
    <citation type="journal article" date="2019" name="Sci. Rep.">
        <title>A high-quality genome of Eragrostis curvula grass provides insights into Poaceae evolution and supports new strategies to enhance forage quality.</title>
        <authorList>
            <person name="Carballo J."/>
            <person name="Santos B.A.C.M."/>
            <person name="Zappacosta D."/>
            <person name="Garbus I."/>
            <person name="Selva J.P."/>
            <person name="Gallo C.A."/>
            <person name="Diaz A."/>
            <person name="Albertini E."/>
            <person name="Caccamo M."/>
            <person name="Echenique V."/>
        </authorList>
    </citation>
    <scope>NUCLEOTIDE SEQUENCE [LARGE SCALE GENOMIC DNA]</scope>
    <source>
        <strain evidence="14">cv. Victoria</strain>
        <tissue evidence="13">Leaf</tissue>
    </source>
</reference>
<feature type="non-terminal residue" evidence="13">
    <location>
        <position position="1"/>
    </location>
</feature>
<sequence length="655" mass="71625">MEWSAIRYATILLLVLPVPPCASDDRLVPGKPLSPGSTIVSDDGGFALGFFSLSNSTPAKLYLGIWYNDIPQLTVVWVANRETPATNSTSSAPALSLTNTSDLVLSDAGGRVIWMTNATGVTSSSPEAAGLAAVLLNTGNLVIRSPNGTTLWQSFEHPSDTFLPGMKIRVKYKTRAGERLVSWKAPDDPSPGSFAFGMDPGTFLQTFIWNGTLPIARTAPWTGYMVNSGQFQVNTSVILYLAVVNNADEIYITYSLSDGSARTRYVLTYSGVYHLEIWRSSGWAVIGKWPAGECNRYGHCGPYGYCDSTVAVPTCKCLDGFEPTSMEDWSNGRFSQGCRRRKAALRCGDGFMALPGMKPPDKFVLVENRTSEECAAECSRNCSCVAYAYANLSTSRWTGDATRCLVWAGELIDTEEIGGTTGSDTLYLRVAGLDRSGRGKKTDALRIVLPTVLISSIVILAGTFLACFKARKRNRGDHRKLILGDTSTSDELRDGNTTQDFEFHFVRFEDIVAATNNFSEACKIGQGGFGKVYKAILRGQEVAIKRLSKDSDQGNKEFRNEAWNMWKEGKAKDLADSSIMDTCLLEEVLLCIHLALLCVQENPDDRPPMSFVVLSLENGSATLPTPNHPAYFAQRSNDNIYNSVNNLTVTHLEGR</sequence>
<organism evidence="13 14">
    <name type="scientific">Eragrostis curvula</name>
    <name type="common">weeping love grass</name>
    <dbReference type="NCBI Taxonomy" id="38414"/>
    <lineage>
        <taxon>Eukaryota</taxon>
        <taxon>Viridiplantae</taxon>
        <taxon>Streptophyta</taxon>
        <taxon>Embryophyta</taxon>
        <taxon>Tracheophyta</taxon>
        <taxon>Spermatophyta</taxon>
        <taxon>Magnoliopsida</taxon>
        <taxon>Liliopsida</taxon>
        <taxon>Poales</taxon>
        <taxon>Poaceae</taxon>
        <taxon>PACMAD clade</taxon>
        <taxon>Chloridoideae</taxon>
        <taxon>Eragrostideae</taxon>
        <taxon>Eragrostidinae</taxon>
        <taxon>Eragrostis</taxon>
    </lineage>
</organism>